<dbReference type="PANTHER" id="PTHR43685:SF2">
    <property type="entry name" value="GLYCOSYLTRANSFERASE 2-LIKE DOMAIN-CONTAINING PROTEIN"/>
    <property type="match status" value="1"/>
</dbReference>
<comment type="caution">
    <text evidence="3">The sequence shown here is derived from an EMBL/GenBank/DDBJ whole genome shotgun (WGS) entry which is preliminary data.</text>
</comment>
<keyword evidence="1" id="KW-1133">Transmembrane helix</keyword>
<dbReference type="RefSeq" id="WP_110253825.1">
    <property type="nucleotide sequence ID" value="NZ_QJKB01000001.1"/>
</dbReference>
<protein>
    <submittedName>
        <fullName evidence="3">Glycosyl transferase family 2</fullName>
    </submittedName>
</protein>
<dbReference type="InterPro" id="IPR029044">
    <property type="entry name" value="Nucleotide-diphossugar_trans"/>
</dbReference>
<evidence type="ECO:0000259" key="2">
    <source>
        <dbReference type="Pfam" id="PF00535"/>
    </source>
</evidence>
<dbReference type="EMBL" id="QJKB01000001">
    <property type="protein sequence ID" value="PXX47453.1"/>
    <property type="molecule type" value="Genomic_DNA"/>
</dbReference>
<evidence type="ECO:0000313" key="3">
    <source>
        <dbReference type="EMBL" id="PXX47453.1"/>
    </source>
</evidence>
<dbReference type="InterPro" id="IPR001173">
    <property type="entry name" value="Glyco_trans_2-like"/>
</dbReference>
<dbReference type="OrthoDB" id="9781367at2"/>
<accession>A0A318JJC4</accession>
<keyword evidence="1" id="KW-0812">Transmembrane</keyword>
<dbReference type="GO" id="GO:0016740">
    <property type="term" value="F:transferase activity"/>
    <property type="evidence" value="ECO:0007669"/>
    <property type="project" value="UniProtKB-KW"/>
</dbReference>
<gene>
    <name evidence="3" type="ORF">DFR42_1011032</name>
</gene>
<evidence type="ECO:0000256" key="1">
    <source>
        <dbReference type="SAM" id="Phobius"/>
    </source>
</evidence>
<keyword evidence="4" id="KW-1185">Reference proteome</keyword>
<keyword evidence="3" id="KW-0808">Transferase</keyword>
<feature type="transmembrane region" description="Helical" evidence="1">
    <location>
        <begin position="257"/>
        <end position="284"/>
    </location>
</feature>
<name>A0A318JJC4_9BURK</name>
<dbReference type="CDD" id="cd00761">
    <property type="entry name" value="Glyco_tranf_GTA_type"/>
    <property type="match status" value="1"/>
</dbReference>
<dbReference type="InterPro" id="IPR050834">
    <property type="entry name" value="Glycosyltransf_2"/>
</dbReference>
<sequence length="321" mass="35331">MAELSICICTYKRPELLRRLLQAILTQSLHGVPNGPEIEVVVVDNDSLQSASTVLAEMAVSFDGRLKALNLANSNISLARNAAIAAASGQWIVMIDDDEVPIPDWLEQLLKVQKSEQADVVFAPVLPEYSATTPAWIREGGYFDRRRMPTGTKIDHKDARSGNVLIRRSVLLSISATQTGGEGPFDPAFGTTGGEDTMLFRRLDKLGAVMVWCDEAPANEFIPADRATAKWLLQRSYRTGQLFIRTELAMQEGGKKIAAALMLGARACLQFFLALLFALLLLPLKYLRSFSWLRVAASQLGKLSYFWGSASHAYGKQPAKK</sequence>
<dbReference type="SUPFAM" id="SSF53448">
    <property type="entry name" value="Nucleotide-diphospho-sugar transferases"/>
    <property type="match status" value="1"/>
</dbReference>
<dbReference type="AlphaFoldDB" id="A0A318JJC4"/>
<dbReference type="Pfam" id="PF00535">
    <property type="entry name" value="Glycos_transf_2"/>
    <property type="match status" value="1"/>
</dbReference>
<dbReference type="Proteomes" id="UP000247792">
    <property type="component" value="Unassembled WGS sequence"/>
</dbReference>
<reference evidence="3 4" key="1">
    <citation type="submission" date="2018-05" db="EMBL/GenBank/DDBJ databases">
        <title>Genomic Encyclopedia of Type Strains, Phase IV (KMG-IV): sequencing the most valuable type-strain genomes for metagenomic binning, comparative biology and taxonomic classification.</title>
        <authorList>
            <person name="Goeker M."/>
        </authorList>
    </citation>
    <scope>NUCLEOTIDE SEQUENCE [LARGE SCALE GENOMIC DNA]</scope>
    <source>
        <strain evidence="3 4">DSM 19792</strain>
    </source>
</reference>
<evidence type="ECO:0000313" key="4">
    <source>
        <dbReference type="Proteomes" id="UP000247792"/>
    </source>
</evidence>
<dbReference type="Gene3D" id="3.90.550.10">
    <property type="entry name" value="Spore Coat Polysaccharide Biosynthesis Protein SpsA, Chain A"/>
    <property type="match status" value="1"/>
</dbReference>
<proteinExistence type="predicted"/>
<organism evidence="3 4">
    <name type="scientific">Undibacterium pigrum</name>
    <dbReference type="NCBI Taxonomy" id="401470"/>
    <lineage>
        <taxon>Bacteria</taxon>
        <taxon>Pseudomonadati</taxon>
        <taxon>Pseudomonadota</taxon>
        <taxon>Betaproteobacteria</taxon>
        <taxon>Burkholderiales</taxon>
        <taxon>Oxalobacteraceae</taxon>
        <taxon>Undibacterium</taxon>
    </lineage>
</organism>
<keyword evidence="1" id="KW-0472">Membrane</keyword>
<dbReference type="PANTHER" id="PTHR43685">
    <property type="entry name" value="GLYCOSYLTRANSFERASE"/>
    <property type="match status" value="1"/>
</dbReference>
<feature type="domain" description="Glycosyltransferase 2-like" evidence="2">
    <location>
        <begin position="5"/>
        <end position="171"/>
    </location>
</feature>